<sequence length="66" mass="7574">MLDTISHLWKKIQRLWRRNAEPQDPYAGVRVPLRRGPHGRSSAVALAEPEEDNFLGIAARIGSRRR</sequence>
<dbReference type="AlphaFoldDB" id="A0A841K534"/>
<dbReference type="Proteomes" id="UP000538666">
    <property type="component" value="Unassembled WGS sequence"/>
</dbReference>
<gene>
    <name evidence="1" type="ORF">HNQ77_003679</name>
</gene>
<reference evidence="1 2" key="1">
    <citation type="submission" date="2020-08" db="EMBL/GenBank/DDBJ databases">
        <title>Genomic Encyclopedia of Type Strains, Phase IV (KMG-IV): sequencing the most valuable type-strain genomes for metagenomic binning, comparative biology and taxonomic classification.</title>
        <authorList>
            <person name="Goeker M."/>
        </authorList>
    </citation>
    <scope>NUCLEOTIDE SEQUENCE [LARGE SCALE GENOMIC DNA]</scope>
    <source>
        <strain evidence="1 2">DSM 103733</strain>
    </source>
</reference>
<accession>A0A841K534</accession>
<organism evidence="1 2">
    <name type="scientific">Silvibacterium bohemicum</name>
    <dbReference type="NCBI Taxonomy" id="1577686"/>
    <lineage>
        <taxon>Bacteria</taxon>
        <taxon>Pseudomonadati</taxon>
        <taxon>Acidobacteriota</taxon>
        <taxon>Terriglobia</taxon>
        <taxon>Terriglobales</taxon>
        <taxon>Acidobacteriaceae</taxon>
        <taxon>Silvibacterium</taxon>
    </lineage>
</organism>
<protein>
    <submittedName>
        <fullName evidence="1">Uncharacterized protein</fullName>
    </submittedName>
</protein>
<comment type="caution">
    <text evidence="1">The sequence shown here is derived from an EMBL/GenBank/DDBJ whole genome shotgun (WGS) entry which is preliminary data.</text>
</comment>
<dbReference type="EMBL" id="JACHEK010000007">
    <property type="protein sequence ID" value="MBB6145718.1"/>
    <property type="molecule type" value="Genomic_DNA"/>
</dbReference>
<name>A0A841K534_9BACT</name>
<evidence type="ECO:0000313" key="2">
    <source>
        <dbReference type="Proteomes" id="UP000538666"/>
    </source>
</evidence>
<proteinExistence type="predicted"/>
<keyword evidence="2" id="KW-1185">Reference proteome</keyword>
<evidence type="ECO:0000313" key="1">
    <source>
        <dbReference type="EMBL" id="MBB6145718.1"/>
    </source>
</evidence>